<accession>A0AAV6VK21</accession>
<proteinExistence type="predicted"/>
<dbReference type="Proteomes" id="UP000827092">
    <property type="component" value="Unassembled WGS sequence"/>
</dbReference>
<comment type="caution">
    <text evidence="1">The sequence shown here is derived from an EMBL/GenBank/DDBJ whole genome shotgun (WGS) entry which is preliminary data.</text>
</comment>
<sequence length="227" mass="26086">MNTCADISCTCGKHECFYKRARNPIIPIVVKAKLPREIPQEQEMHCSQANKPSTIKHVEPYFNKNEDTFTTNCNIEHPSHIYKKYQHCHGHHICPDIVPEVRSCDHDHYIPMISQYPKPVCHPERPTVIELQKITESENKDCKKCSEVFANLDSLWKRTSPPRRQAGLVEEYHDISCHCDHDVALECCCRCCTCRGCPTCESLQNCHPCRSYPGGSMIFAETKILKV</sequence>
<evidence type="ECO:0000313" key="2">
    <source>
        <dbReference type="Proteomes" id="UP000827092"/>
    </source>
</evidence>
<reference evidence="1 2" key="1">
    <citation type="journal article" date="2022" name="Nat. Ecol. Evol.">
        <title>A masculinizing supergene underlies an exaggerated male reproductive morph in a spider.</title>
        <authorList>
            <person name="Hendrickx F."/>
            <person name="De Corte Z."/>
            <person name="Sonet G."/>
            <person name="Van Belleghem S.M."/>
            <person name="Kostlbacher S."/>
            <person name="Vangestel C."/>
        </authorList>
    </citation>
    <scope>NUCLEOTIDE SEQUENCE [LARGE SCALE GENOMIC DNA]</scope>
    <source>
        <strain evidence="1">W744_W776</strain>
    </source>
</reference>
<name>A0AAV6VK21_9ARAC</name>
<protein>
    <submittedName>
        <fullName evidence="1">Uncharacterized protein</fullName>
    </submittedName>
</protein>
<evidence type="ECO:0000313" key="1">
    <source>
        <dbReference type="EMBL" id="KAG8197024.1"/>
    </source>
</evidence>
<dbReference type="EMBL" id="JAFNEN010000059">
    <property type="protein sequence ID" value="KAG8197024.1"/>
    <property type="molecule type" value="Genomic_DNA"/>
</dbReference>
<dbReference type="AlphaFoldDB" id="A0AAV6VK21"/>
<keyword evidence="2" id="KW-1185">Reference proteome</keyword>
<organism evidence="1 2">
    <name type="scientific">Oedothorax gibbosus</name>
    <dbReference type="NCBI Taxonomy" id="931172"/>
    <lineage>
        <taxon>Eukaryota</taxon>
        <taxon>Metazoa</taxon>
        <taxon>Ecdysozoa</taxon>
        <taxon>Arthropoda</taxon>
        <taxon>Chelicerata</taxon>
        <taxon>Arachnida</taxon>
        <taxon>Araneae</taxon>
        <taxon>Araneomorphae</taxon>
        <taxon>Entelegynae</taxon>
        <taxon>Araneoidea</taxon>
        <taxon>Linyphiidae</taxon>
        <taxon>Erigoninae</taxon>
        <taxon>Oedothorax</taxon>
    </lineage>
</organism>
<gene>
    <name evidence="1" type="ORF">JTE90_004295</name>
</gene>